<name>A0A1B6QLS5_SORBI</name>
<dbReference type="AlphaFoldDB" id="A0A1B6QLS5"/>
<proteinExistence type="predicted"/>
<protein>
    <submittedName>
        <fullName evidence="1">Uncharacterized protein</fullName>
    </submittedName>
</protein>
<evidence type="ECO:0000313" key="2">
    <source>
        <dbReference type="Proteomes" id="UP000000768"/>
    </source>
</evidence>
<reference evidence="1 2" key="1">
    <citation type="journal article" date="2009" name="Nature">
        <title>The Sorghum bicolor genome and the diversification of grasses.</title>
        <authorList>
            <person name="Paterson A.H."/>
            <person name="Bowers J.E."/>
            <person name="Bruggmann R."/>
            <person name="Dubchak I."/>
            <person name="Grimwood J."/>
            <person name="Gundlach H."/>
            <person name="Haberer G."/>
            <person name="Hellsten U."/>
            <person name="Mitros T."/>
            <person name="Poliakov A."/>
            <person name="Schmutz J."/>
            <person name="Spannagl M."/>
            <person name="Tang H."/>
            <person name="Wang X."/>
            <person name="Wicker T."/>
            <person name="Bharti A.K."/>
            <person name="Chapman J."/>
            <person name="Feltus F.A."/>
            <person name="Gowik U."/>
            <person name="Grigoriev I.V."/>
            <person name="Lyons E."/>
            <person name="Maher C.A."/>
            <person name="Martis M."/>
            <person name="Narechania A."/>
            <person name="Otillar R.P."/>
            <person name="Penning B.W."/>
            <person name="Salamov A.A."/>
            <person name="Wang Y."/>
            <person name="Zhang L."/>
            <person name="Carpita N.C."/>
            <person name="Freeling M."/>
            <person name="Gingle A.R."/>
            <person name="Hash C.T."/>
            <person name="Keller B."/>
            <person name="Klein P."/>
            <person name="Kresovich S."/>
            <person name="McCann M.C."/>
            <person name="Ming R."/>
            <person name="Peterson D.G."/>
            <person name="Mehboob-ur-Rahman"/>
            <person name="Ware D."/>
            <person name="Westhoff P."/>
            <person name="Mayer K.F."/>
            <person name="Messing J."/>
            <person name="Rokhsar D.S."/>
        </authorList>
    </citation>
    <scope>NUCLEOTIDE SEQUENCE [LARGE SCALE GENOMIC DNA]</scope>
    <source>
        <strain evidence="2">cv. BTx623</strain>
    </source>
</reference>
<sequence length="128" mass="14041">MRKEIRVPEASAGRRIETQSLLLKSVEQICLPRPTLDALFTLRTFVLTCRPPPSLPHASTPQSTKKKIEAILLLSLPTPDAIAYHRLGPLASMLLPRLTPLRVTLVPCPPAIAYHPCPVMPLPCLVAP</sequence>
<dbReference type="Proteomes" id="UP000000768">
    <property type="component" value="Chromosome 1"/>
</dbReference>
<reference evidence="2" key="2">
    <citation type="journal article" date="2018" name="Plant J.">
        <title>The Sorghum bicolor reference genome: improved assembly, gene annotations, a transcriptome atlas, and signatures of genome organization.</title>
        <authorList>
            <person name="McCormick R.F."/>
            <person name="Truong S.K."/>
            <person name="Sreedasyam A."/>
            <person name="Jenkins J."/>
            <person name="Shu S."/>
            <person name="Sims D."/>
            <person name="Kennedy M."/>
            <person name="Amirebrahimi M."/>
            <person name="Weers B.D."/>
            <person name="McKinley B."/>
            <person name="Mattison A."/>
            <person name="Morishige D.T."/>
            <person name="Grimwood J."/>
            <person name="Schmutz J."/>
            <person name="Mullet J.E."/>
        </authorList>
    </citation>
    <scope>NUCLEOTIDE SEQUENCE [LARGE SCALE GENOMIC DNA]</scope>
    <source>
        <strain evidence="2">cv. BTx623</strain>
    </source>
</reference>
<evidence type="ECO:0000313" key="1">
    <source>
        <dbReference type="EMBL" id="KXG38873.1"/>
    </source>
</evidence>
<gene>
    <name evidence="1" type="ORF">SORBI_3001G290900</name>
</gene>
<keyword evidence="2" id="KW-1185">Reference proteome</keyword>
<dbReference type="EMBL" id="CM000760">
    <property type="protein sequence ID" value="KXG38873.1"/>
    <property type="molecule type" value="Genomic_DNA"/>
</dbReference>
<accession>A0A1B6QLS5</accession>
<organism evidence="1 2">
    <name type="scientific">Sorghum bicolor</name>
    <name type="common">Sorghum</name>
    <name type="synonym">Sorghum vulgare</name>
    <dbReference type="NCBI Taxonomy" id="4558"/>
    <lineage>
        <taxon>Eukaryota</taxon>
        <taxon>Viridiplantae</taxon>
        <taxon>Streptophyta</taxon>
        <taxon>Embryophyta</taxon>
        <taxon>Tracheophyta</taxon>
        <taxon>Spermatophyta</taxon>
        <taxon>Magnoliopsida</taxon>
        <taxon>Liliopsida</taxon>
        <taxon>Poales</taxon>
        <taxon>Poaceae</taxon>
        <taxon>PACMAD clade</taxon>
        <taxon>Panicoideae</taxon>
        <taxon>Andropogonodae</taxon>
        <taxon>Andropogoneae</taxon>
        <taxon>Sorghinae</taxon>
        <taxon>Sorghum</taxon>
    </lineage>
</organism>
<dbReference type="InParanoid" id="A0A1B6QLS5"/>
<dbReference type="Gramene" id="KXG38873">
    <property type="protein sequence ID" value="KXG38873"/>
    <property type="gene ID" value="SORBI_3001G290900"/>
</dbReference>